<reference evidence="2 3" key="1">
    <citation type="submission" date="2016-07" db="EMBL/GenBank/DDBJ databases">
        <title>Caryophanon tenue genome sequencing.</title>
        <authorList>
            <person name="Verma A."/>
            <person name="Pal Y."/>
            <person name="Krishnamurthi S."/>
        </authorList>
    </citation>
    <scope>NUCLEOTIDE SEQUENCE [LARGE SCALE GENOMIC DNA]</scope>
    <source>
        <strain evidence="2 3">DSM 14152</strain>
    </source>
</reference>
<dbReference type="OrthoDB" id="9798161at2"/>
<dbReference type="EMBL" id="MASJ01000039">
    <property type="protein sequence ID" value="OCS82841.1"/>
    <property type="molecule type" value="Genomic_DNA"/>
</dbReference>
<dbReference type="SUPFAM" id="SSF143422">
    <property type="entry name" value="Transposase IS200-like"/>
    <property type="match status" value="1"/>
</dbReference>
<comment type="caution">
    <text evidence="2">The sequence shown here is derived from an EMBL/GenBank/DDBJ whole genome shotgun (WGS) entry which is preliminary data.</text>
</comment>
<dbReference type="Gene3D" id="3.30.70.1290">
    <property type="entry name" value="Transposase IS200-like"/>
    <property type="match status" value="1"/>
</dbReference>
<dbReference type="InterPro" id="IPR036515">
    <property type="entry name" value="Transposase_17_sf"/>
</dbReference>
<protein>
    <submittedName>
        <fullName evidence="2">Transposase</fullName>
    </submittedName>
</protein>
<dbReference type="STRING" id="33978.A6M13_05430"/>
<dbReference type="SMART" id="SM01321">
    <property type="entry name" value="Y1_Tnp"/>
    <property type="match status" value="1"/>
</dbReference>
<name>A0A1C0Y6R3_9BACL</name>
<evidence type="ECO:0000313" key="3">
    <source>
        <dbReference type="Proteomes" id="UP000093199"/>
    </source>
</evidence>
<dbReference type="GO" id="GO:0004803">
    <property type="term" value="F:transposase activity"/>
    <property type="evidence" value="ECO:0007669"/>
    <property type="project" value="InterPro"/>
</dbReference>
<dbReference type="Proteomes" id="UP000093199">
    <property type="component" value="Unassembled WGS sequence"/>
</dbReference>
<feature type="domain" description="Transposase IS200-like" evidence="1">
    <location>
        <begin position="10"/>
        <end position="129"/>
    </location>
</feature>
<dbReference type="RefSeq" id="WP_066547366.1">
    <property type="nucleotide sequence ID" value="NZ_MASJ01000039.1"/>
</dbReference>
<sequence length="135" mass="16040">MDLDTNNHSVFKLNYHLILVVKYRKKVIDDAISNRLKQIFEDICLNYHITLKEWNHDIDHVHVLLTAKPNTELSKFINAYKSASSRRIKNEFPNMRQQLWKQYFWSQSYCLLTVGGAPLEVVKKYIESQGQKEVR</sequence>
<dbReference type="GO" id="GO:0006313">
    <property type="term" value="P:DNA transposition"/>
    <property type="evidence" value="ECO:0007669"/>
    <property type="project" value="InterPro"/>
</dbReference>
<dbReference type="InterPro" id="IPR002686">
    <property type="entry name" value="Transposase_17"/>
</dbReference>
<dbReference type="NCBIfam" id="NF033573">
    <property type="entry name" value="transpos_IS200"/>
    <property type="match status" value="1"/>
</dbReference>
<dbReference type="Pfam" id="PF01797">
    <property type="entry name" value="Y1_Tnp"/>
    <property type="match status" value="1"/>
</dbReference>
<dbReference type="GO" id="GO:0003677">
    <property type="term" value="F:DNA binding"/>
    <property type="evidence" value="ECO:0007669"/>
    <property type="project" value="InterPro"/>
</dbReference>
<dbReference type="AlphaFoldDB" id="A0A1C0Y6R3"/>
<proteinExistence type="predicted"/>
<evidence type="ECO:0000313" key="2">
    <source>
        <dbReference type="EMBL" id="OCS82841.1"/>
    </source>
</evidence>
<dbReference type="PANTHER" id="PTHR33360">
    <property type="entry name" value="TRANSPOSASE FOR INSERTION SEQUENCE ELEMENT IS200"/>
    <property type="match status" value="1"/>
</dbReference>
<keyword evidence="3" id="KW-1185">Reference proteome</keyword>
<gene>
    <name evidence="2" type="ORF">A6M13_05430</name>
</gene>
<accession>A0A1C0Y6R3</accession>
<dbReference type="PANTHER" id="PTHR33360:SF4">
    <property type="entry name" value="TRANSPOSASE IS200-LIKE PROTEIN"/>
    <property type="match status" value="1"/>
</dbReference>
<organism evidence="2 3">
    <name type="scientific">Caryophanon tenue</name>
    <dbReference type="NCBI Taxonomy" id="33978"/>
    <lineage>
        <taxon>Bacteria</taxon>
        <taxon>Bacillati</taxon>
        <taxon>Bacillota</taxon>
        <taxon>Bacilli</taxon>
        <taxon>Bacillales</taxon>
        <taxon>Caryophanaceae</taxon>
        <taxon>Caryophanon</taxon>
    </lineage>
</organism>
<evidence type="ECO:0000259" key="1">
    <source>
        <dbReference type="SMART" id="SM01321"/>
    </source>
</evidence>